<dbReference type="AlphaFoldDB" id="A0A2P6VNX1"/>
<feature type="compositionally biased region" description="Low complexity" evidence="2">
    <location>
        <begin position="690"/>
        <end position="703"/>
    </location>
</feature>
<dbReference type="InterPro" id="IPR050302">
    <property type="entry name" value="Rab_GAP_TBC_domain"/>
</dbReference>
<feature type="compositionally biased region" description="Low complexity" evidence="2">
    <location>
        <begin position="820"/>
        <end position="835"/>
    </location>
</feature>
<dbReference type="Proteomes" id="UP000239649">
    <property type="component" value="Unassembled WGS sequence"/>
</dbReference>
<keyword evidence="6" id="KW-1185">Reference proteome</keyword>
<feature type="region of interest" description="Disordered" evidence="2">
    <location>
        <begin position="1017"/>
        <end position="1176"/>
    </location>
</feature>
<feature type="compositionally biased region" description="Low complexity" evidence="2">
    <location>
        <begin position="1027"/>
        <end position="1036"/>
    </location>
</feature>
<evidence type="ECO:0000256" key="3">
    <source>
        <dbReference type="SAM" id="SignalP"/>
    </source>
</evidence>
<gene>
    <name evidence="5" type="ORF">C2E20_1660</name>
</gene>
<reference evidence="5 6" key="1">
    <citation type="journal article" date="2018" name="Plant J.">
        <title>Genome sequences of Chlorella sorokiniana UTEX 1602 and Micractinium conductrix SAG 241.80: implications to maltose excretion by a green alga.</title>
        <authorList>
            <person name="Arriola M.B."/>
            <person name="Velmurugan N."/>
            <person name="Zhang Y."/>
            <person name="Plunkett M.H."/>
            <person name="Hondzo H."/>
            <person name="Barney B.M."/>
        </authorList>
    </citation>
    <scope>NUCLEOTIDE SEQUENCE [LARGE SCALE GENOMIC DNA]</scope>
    <source>
        <strain evidence="5 6">SAG 241.80</strain>
    </source>
</reference>
<sequence>MLIGWSGVQRLALHLVDVLSGCSTLVARSTGGPAAPASTAAAAVSSNPLRPQLAQLPCLEHLVFVRPTGPPWHAVPPEWLAPGAFPCLKRALPRLERLDLELTNQSVVLPPAWGADPLVLPALRHLLVAAKLESGLPPDWGRGFRRLQLLRLGNVLPAADGLAAALLAAAAQQRGAAGTASDSSSAGVVIGREVGGAGSTSGGAAPPSSSFSSAHLPSQWTRNGSFPRLQELLLYNLPLAPGPLPRPWVKGGFPSLTILCLLRCSLTGTLPADLFQRHPVLTKVWVSGGLAPGALQALHFLDLSGNADLVDTLPADLPWPRLSTLDLARTNVSGSLPSAWCRAPIAGHLKRIGLQGTRVFDVVGTFAGVQGADGGAVVDLQVGKTCFHDVPAKMRTELWLSQLQRKGPQGGAPTQGEYYDLLFETLSPEVLSDIDKDTHRTFPGHPRLTTPAGQRAMLNVLSAYALSDPAIGYTQGMNFLAGVLLTWLPAEADAFAALSLLMRQRGLREMYLPDMSLLQVRLWQLSKLLPPRLAAHLEAHTVLPVLYASSWLLTAFAADFPLHFAGRLVDVLLTGHQVASPVLKVAVAIVQRCERDLLRMNDFEEMVHFLRQDVPQWSKTQLQELLTDALSKPWSARQLRVLEQMNGAETVMEAVQRVEGLTSRPTADAAELAAALEGAGSSSGGGGGMEAQRGQQAEQQQEATPGNVAGGRQPLLLPPPPPAGAQAGSVPWGAAEAPTIAVQKLRIDHTVAEEPIDLGPHLSQALSCYVGGAAGTAGAAGGGTASAGAERSPPSVALTPSPPLSSRQAPGALQPVGSDAAAATAAVPQQQQQAALPSPSINAEAQARWDTFARDTSLRLHAAPSPFESSAGVSSATPIDYPTVRQQQQLPGQGGVLSAAAATAAAAAAARGGSQQQPQPPAASSHGSLQLGSMHSALPLLDLLAQPAAGGTGSGAGSPSPMSAFLNLFRNKSPSPERGEEPTGSDSDIQDAPSSHGSSLAAVLEQLGISRASASGAANAAGGGAAAGATGAAGPAAAGGGGRRLRHSSEMEEWSGWKTGHSTPDRHSMASAGSDARRQGSTSSALASSASGPLAQHAQPQGSGIAAAATVVPQHGTAQPGTPTDRQRSPRLSSDEANQRASSLAEQHLAGFLASGKQDAARTQQQQQQQQQPLGQ</sequence>
<feature type="region of interest" description="Disordered" evidence="2">
    <location>
        <begin position="949"/>
        <end position="998"/>
    </location>
</feature>
<dbReference type="SUPFAM" id="SSF47923">
    <property type="entry name" value="Ypt/Rab-GAP domain of gyp1p"/>
    <property type="match status" value="2"/>
</dbReference>
<evidence type="ECO:0000259" key="4">
    <source>
        <dbReference type="PROSITE" id="PS50086"/>
    </source>
</evidence>
<proteinExistence type="predicted"/>
<feature type="region of interest" description="Disordered" evidence="2">
    <location>
        <begin position="908"/>
        <end position="930"/>
    </location>
</feature>
<keyword evidence="3" id="KW-0732">Signal</keyword>
<dbReference type="InterPro" id="IPR032675">
    <property type="entry name" value="LRR_dom_sf"/>
</dbReference>
<dbReference type="PANTHER" id="PTHR47219:SF9">
    <property type="entry name" value="GTPASE ACTIVATING PROTEIN AND CENTROSOME-ASSOCIATED, ISOFORM B"/>
    <property type="match status" value="1"/>
</dbReference>
<feature type="compositionally biased region" description="Low complexity" evidence="2">
    <location>
        <begin position="1164"/>
        <end position="1176"/>
    </location>
</feature>
<feature type="region of interest" description="Disordered" evidence="2">
    <location>
        <begin position="777"/>
        <end position="842"/>
    </location>
</feature>
<feature type="chain" id="PRO_5015111938" evidence="3">
    <location>
        <begin position="28"/>
        <end position="1176"/>
    </location>
</feature>
<evidence type="ECO:0000256" key="2">
    <source>
        <dbReference type="SAM" id="MobiDB-lite"/>
    </source>
</evidence>
<dbReference type="STRING" id="554055.A0A2P6VNX1"/>
<dbReference type="PROSITE" id="PS50086">
    <property type="entry name" value="TBC_RABGAP"/>
    <property type="match status" value="1"/>
</dbReference>
<dbReference type="PANTHER" id="PTHR47219">
    <property type="entry name" value="RAB GTPASE-ACTIVATING PROTEIN 1-LIKE"/>
    <property type="match status" value="1"/>
</dbReference>
<feature type="region of interest" description="Disordered" evidence="2">
    <location>
        <begin position="197"/>
        <end position="216"/>
    </location>
</feature>
<dbReference type="GO" id="GO:0005930">
    <property type="term" value="C:axoneme"/>
    <property type="evidence" value="ECO:0007669"/>
    <property type="project" value="UniProtKB-SubCell"/>
</dbReference>
<dbReference type="InterPro" id="IPR000195">
    <property type="entry name" value="Rab-GAP-TBC_dom"/>
</dbReference>
<accession>A0A2P6VNX1</accession>
<feature type="region of interest" description="Disordered" evidence="2">
    <location>
        <begin position="678"/>
        <end position="731"/>
    </location>
</feature>
<name>A0A2P6VNX1_9CHLO</name>
<feature type="compositionally biased region" description="Low complexity" evidence="2">
    <location>
        <begin position="908"/>
        <end position="928"/>
    </location>
</feature>
<feature type="compositionally biased region" description="Basic and acidic residues" evidence="2">
    <location>
        <begin position="1125"/>
        <end position="1138"/>
    </location>
</feature>
<feature type="compositionally biased region" description="Polar residues" evidence="2">
    <location>
        <begin position="984"/>
        <end position="998"/>
    </location>
</feature>
<evidence type="ECO:0000313" key="5">
    <source>
        <dbReference type="EMBL" id="PSC75798.1"/>
    </source>
</evidence>
<feature type="compositionally biased region" description="Low complexity" evidence="2">
    <location>
        <begin position="1081"/>
        <end position="1091"/>
    </location>
</feature>
<comment type="subcellular location">
    <subcellularLocation>
        <location evidence="1">Cytoplasm</location>
        <location evidence="1">Cytoskeleton</location>
        <location evidence="1">Cilium axoneme</location>
    </subcellularLocation>
</comment>
<evidence type="ECO:0000313" key="6">
    <source>
        <dbReference type="Proteomes" id="UP000239649"/>
    </source>
</evidence>
<organism evidence="5 6">
    <name type="scientific">Micractinium conductrix</name>
    <dbReference type="NCBI Taxonomy" id="554055"/>
    <lineage>
        <taxon>Eukaryota</taxon>
        <taxon>Viridiplantae</taxon>
        <taxon>Chlorophyta</taxon>
        <taxon>core chlorophytes</taxon>
        <taxon>Trebouxiophyceae</taxon>
        <taxon>Chlorellales</taxon>
        <taxon>Chlorellaceae</taxon>
        <taxon>Chlorella clade</taxon>
        <taxon>Micractinium</taxon>
    </lineage>
</organism>
<protein>
    <submittedName>
        <fullName evidence="5">TBC1 domain family member 1 isoform B</fullName>
    </submittedName>
</protein>
<dbReference type="Gene3D" id="3.80.10.10">
    <property type="entry name" value="Ribonuclease Inhibitor"/>
    <property type="match status" value="1"/>
</dbReference>
<dbReference type="SUPFAM" id="SSF52047">
    <property type="entry name" value="RNI-like"/>
    <property type="match status" value="1"/>
</dbReference>
<dbReference type="GO" id="GO:0005096">
    <property type="term" value="F:GTPase activator activity"/>
    <property type="evidence" value="ECO:0007669"/>
    <property type="project" value="TreeGrafter"/>
</dbReference>
<dbReference type="EMBL" id="LHPF02000002">
    <property type="protein sequence ID" value="PSC75798.1"/>
    <property type="molecule type" value="Genomic_DNA"/>
</dbReference>
<dbReference type="OrthoDB" id="294251at2759"/>
<dbReference type="SMART" id="SM00164">
    <property type="entry name" value="TBC"/>
    <property type="match status" value="1"/>
</dbReference>
<comment type="caution">
    <text evidence="5">The sequence shown here is derived from an EMBL/GenBank/DDBJ whole genome shotgun (WGS) entry which is preliminary data.</text>
</comment>
<feature type="domain" description="Rab-GAP TBC" evidence="4">
    <location>
        <begin position="389"/>
        <end position="576"/>
    </location>
</feature>
<dbReference type="Gene3D" id="1.10.8.270">
    <property type="entry name" value="putative rabgap domain of human tbc1 domain family member 14 like domains"/>
    <property type="match status" value="1"/>
</dbReference>
<feature type="signal peptide" evidence="3">
    <location>
        <begin position="1"/>
        <end position="27"/>
    </location>
</feature>
<feature type="compositionally biased region" description="Low complexity" evidence="2">
    <location>
        <begin position="202"/>
        <end position="214"/>
    </location>
</feature>
<dbReference type="Pfam" id="PF00566">
    <property type="entry name" value="RabGAP-TBC"/>
    <property type="match status" value="1"/>
</dbReference>
<evidence type="ECO:0000256" key="1">
    <source>
        <dbReference type="ARBA" id="ARBA00004430"/>
    </source>
</evidence>
<dbReference type="Gene3D" id="1.10.472.80">
    <property type="entry name" value="Ypt/Rab-GAP domain of gyp1p, domain 3"/>
    <property type="match status" value="1"/>
</dbReference>
<dbReference type="InterPro" id="IPR035969">
    <property type="entry name" value="Rab-GAP_TBC_sf"/>
</dbReference>
<dbReference type="GO" id="GO:0031267">
    <property type="term" value="F:small GTPase binding"/>
    <property type="evidence" value="ECO:0007669"/>
    <property type="project" value="TreeGrafter"/>
</dbReference>